<name>A0ABS5PPT4_9FIRM</name>
<evidence type="ECO:0000256" key="1">
    <source>
        <dbReference type="ARBA" id="ARBA00022723"/>
    </source>
</evidence>
<evidence type="ECO:0000313" key="6">
    <source>
        <dbReference type="Proteomes" id="UP000746471"/>
    </source>
</evidence>
<keyword evidence="6" id="KW-1185">Reference proteome</keyword>
<accession>A0ABS5PPT4</accession>
<dbReference type="InterPro" id="IPR036812">
    <property type="entry name" value="NAD(P)_OxRdtase_dom_sf"/>
</dbReference>
<dbReference type="EMBL" id="JAHBCL010000016">
    <property type="protein sequence ID" value="MBS7527051.1"/>
    <property type="molecule type" value="Genomic_DNA"/>
</dbReference>
<keyword evidence="1" id="KW-0479">Metal-binding</keyword>
<evidence type="ECO:0000256" key="3">
    <source>
        <dbReference type="ARBA" id="ARBA00023014"/>
    </source>
</evidence>
<protein>
    <submittedName>
        <fullName evidence="5">Aldo/keto reductase</fullName>
    </submittedName>
</protein>
<dbReference type="Gene3D" id="3.20.20.100">
    <property type="entry name" value="NADP-dependent oxidoreductase domain"/>
    <property type="match status" value="1"/>
</dbReference>
<dbReference type="Pfam" id="PF13534">
    <property type="entry name" value="Fer4_17"/>
    <property type="match status" value="1"/>
</dbReference>
<reference evidence="5 6" key="1">
    <citation type="submission" date="2021-05" db="EMBL/GenBank/DDBJ databases">
        <title>Fusibacter ferrireducens sp. nov., an anaerobic, sulfur- and Fe-reducing bacterium isolated from the mangrove sediment.</title>
        <authorList>
            <person name="Qiu D."/>
        </authorList>
    </citation>
    <scope>NUCLEOTIDE SEQUENCE [LARGE SCALE GENOMIC DNA]</scope>
    <source>
        <strain evidence="5 6">DSM 12116</strain>
    </source>
</reference>
<dbReference type="InterPro" id="IPR023210">
    <property type="entry name" value="NADP_OxRdtase_dom"/>
</dbReference>
<evidence type="ECO:0000259" key="4">
    <source>
        <dbReference type="PROSITE" id="PS51379"/>
    </source>
</evidence>
<keyword evidence="3" id="KW-0411">Iron-sulfur</keyword>
<evidence type="ECO:0000256" key="2">
    <source>
        <dbReference type="ARBA" id="ARBA00023004"/>
    </source>
</evidence>
<dbReference type="Pfam" id="PF00248">
    <property type="entry name" value="Aldo_ket_red"/>
    <property type="match status" value="1"/>
</dbReference>
<dbReference type="PANTHER" id="PTHR43312:SF1">
    <property type="entry name" value="NADP-DEPENDENT OXIDOREDUCTASE DOMAIN-CONTAINING PROTEIN"/>
    <property type="match status" value="1"/>
</dbReference>
<feature type="domain" description="4Fe-4S ferredoxin-type" evidence="4">
    <location>
        <begin position="299"/>
        <end position="328"/>
    </location>
</feature>
<proteinExistence type="predicted"/>
<evidence type="ECO:0000313" key="5">
    <source>
        <dbReference type="EMBL" id="MBS7527051.1"/>
    </source>
</evidence>
<dbReference type="Proteomes" id="UP000746471">
    <property type="component" value="Unassembled WGS sequence"/>
</dbReference>
<dbReference type="PROSITE" id="PS51379">
    <property type="entry name" value="4FE4S_FER_2"/>
    <property type="match status" value="1"/>
</dbReference>
<gene>
    <name evidence="5" type="ORF">KHM83_10195</name>
</gene>
<dbReference type="SUPFAM" id="SSF51430">
    <property type="entry name" value="NAD(P)-linked oxidoreductase"/>
    <property type="match status" value="1"/>
</dbReference>
<organism evidence="5 6">
    <name type="scientific">Fusibacter paucivorans</name>
    <dbReference type="NCBI Taxonomy" id="76009"/>
    <lineage>
        <taxon>Bacteria</taxon>
        <taxon>Bacillati</taxon>
        <taxon>Bacillota</taxon>
        <taxon>Clostridia</taxon>
        <taxon>Eubacteriales</taxon>
        <taxon>Eubacteriales Family XII. Incertae Sedis</taxon>
        <taxon>Fusibacter</taxon>
    </lineage>
</organism>
<comment type="caution">
    <text evidence="5">The sequence shown here is derived from an EMBL/GenBank/DDBJ whole genome shotgun (WGS) entry which is preliminary data.</text>
</comment>
<dbReference type="InterPro" id="IPR017896">
    <property type="entry name" value="4Fe4S_Fe-S-bd"/>
</dbReference>
<dbReference type="PROSITE" id="PS00198">
    <property type="entry name" value="4FE4S_FER_1"/>
    <property type="match status" value="1"/>
</dbReference>
<dbReference type="InterPro" id="IPR053135">
    <property type="entry name" value="AKR2_Oxidoreductase"/>
</dbReference>
<dbReference type="CDD" id="cd19100">
    <property type="entry name" value="AKR_unchar"/>
    <property type="match status" value="1"/>
</dbReference>
<keyword evidence="2" id="KW-0408">Iron</keyword>
<dbReference type="RefSeq" id="WP_213236914.1">
    <property type="nucleotide sequence ID" value="NZ_JAHBCL010000016.1"/>
</dbReference>
<dbReference type="InterPro" id="IPR017900">
    <property type="entry name" value="4Fe4S_Fe_S_CS"/>
</dbReference>
<dbReference type="PANTHER" id="PTHR43312">
    <property type="entry name" value="D-THREO-ALDOSE 1-DEHYDROGENASE"/>
    <property type="match status" value="1"/>
</dbReference>
<sequence>MINNELGNTGLNVSRIGFGGIPIQRLAQSEVNKIMKHLTEQGINFIDTARAYTVSESYIGEALKDGLREKFILATKTQARTYDAMKADIETSLKNLQTDYIDLYQLHLLKTREDYDLVMSENGAYRALKEAKAAGKIGHIGVTAHNAVFLESLLDEMPFETIQFPYNLVERQAEMLFERAKAKGIGVIVMKPLAGGALDNADLSIRFILENKNVDIAIPGMDSIEQVTQNAAIGAGNLPLSESECLQADQIALELGTQFCRRCGYCLPCAAGIDIPMQFLLEGYLTRYDLNDYATTRYVNQPVDASACIKCGLCEPRCPYHLPIREMLTRVTKAFAAVL</sequence>
<dbReference type="SUPFAM" id="SSF46548">
    <property type="entry name" value="alpha-helical ferredoxin"/>
    <property type="match status" value="1"/>
</dbReference>